<dbReference type="SUPFAM" id="SSF50129">
    <property type="entry name" value="GroES-like"/>
    <property type="match status" value="1"/>
</dbReference>
<sequence>MNIFAAKLRQEVVVSRKEERISIPSGLSFQDLMTRQGSITTPKTPFTLGFECAGEVEAVGENVTKFKFLLSRKIQDHPSKSRKKRSMGLAGSWNLELHISSRGFLGF</sequence>
<protein>
    <recommendedName>
        <fullName evidence="1">Alcohol dehydrogenase-like N-terminal domain-containing protein</fullName>
    </recommendedName>
</protein>
<evidence type="ECO:0000313" key="2">
    <source>
        <dbReference type="EMBL" id="CAH0392517.1"/>
    </source>
</evidence>
<evidence type="ECO:0000259" key="1">
    <source>
        <dbReference type="Pfam" id="PF08240"/>
    </source>
</evidence>
<dbReference type="Gene3D" id="3.90.180.10">
    <property type="entry name" value="Medium-chain alcohol dehydrogenases, catalytic domain"/>
    <property type="match status" value="1"/>
</dbReference>
<name>A0A9P0F578_BEMTA</name>
<dbReference type="InterPro" id="IPR011032">
    <property type="entry name" value="GroES-like_sf"/>
</dbReference>
<dbReference type="Pfam" id="PF08240">
    <property type="entry name" value="ADH_N"/>
    <property type="match status" value="1"/>
</dbReference>
<reference evidence="2" key="1">
    <citation type="submission" date="2021-12" db="EMBL/GenBank/DDBJ databases">
        <authorList>
            <person name="King R."/>
        </authorList>
    </citation>
    <scope>NUCLEOTIDE SEQUENCE</scope>
</reference>
<organism evidence="2 3">
    <name type="scientific">Bemisia tabaci</name>
    <name type="common">Sweetpotato whitefly</name>
    <name type="synonym">Aleurodes tabaci</name>
    <dbReference type="NCBI Taxonomy" id="7038"/>
    <lineage>
        <taxon>Eukaryota</taxon>
        <taxon>Metazoa</taxon>
        <taxon>Ecdysozoa</taxon>
        <taxon>Arthropoda</taxon>
        <taxon>Hexapoda</taxon>
        <taxon>Insecta</taxon>
        <taxon>Pterygota</taxon>
        <taxon>Neoptera</taxon>
        <taxon>Paraneoptera</taxon>
        <taxon>Hemiptera</taxon>
        <taxon>Sternorrhyncha</taxon>
        <taxon>Aleyrodoidea</taxon>
        <taxon>Aleyrodidae</taxon>
        <taxon>Aleyrodinae</taxon>
        <taxon>Bemisia</taxon>
    </lineage>
</organism>
<dbReference type="EMBL" id="OU963867">
    <property type="protein sequence ID" value="CAH0392517.1"/>
    <property type="molecule type" value="Genomic_DNA"/>
</dbReference>
<gene>
    <name evidence="2" type="ORF">BEMITA_LOCUS11030</name>
</gene>
<accession>A0A9P0F578</accession>
<dbReference type="InterPro" id="IPR013154">
    <property type="entry name" value="ADH-like_N"/>
</dbReference>
<feature type="domain" description="Alcohol dehydrogenase-like N-terminal" evidence="1">
    <location>
        <begin position="25"/>
        <end position="67"/>
    </location>
</feature>
<dbReference type="Proteomes" id="UP001152759">
    <property type="component" value="Chromosome 6"/>
</dbReference>
<dbReference type="AlphaFoldDB" id="A0A9P0F578"/>
<keyword evidence="3" id="KW-1185">Reference proteome</keyword>
<proteinExistence type="predicted"/>
<evidence type="ECO:0000313" key="3">
    <source>
        <dbReference type="Proteomes" id="UP001152759"/>
    </source>
</evidence>